<evidence type="ECO:0000313" key="2">
    <source>
        <dbReference type="Proteomes" id="UP001473063"/>
    </source>
</evidence>
<dbReference type="Gene3D" id="3.40.50.620">
    <property type="entry name" value="HUPs"/>
    <property type="match status" value="1"/>
</dbReference>
<keyword evidence="2" id="KW-1185">Reference proteome</keyword>
<reference evidence="1 2" key="1">
    <citation type="submission" date="2024-03" db="EMBL/GenBank/DDBJ databases">
        <title>Human intestinal bacterial collection.</title>
        <authorList>
            <person name="Pauvert C."/>
            <person name="Hitch T.C.A."/>
            <person name="Clavel T."/>
        </authorList>
    </citation>
    <scope>NUCLEOTIDE SEQUENCE [LARGE SCALE GENOMIC DNA]</scope>
    <source>
        <strain evidence="1 2">CLA-JM-H16</strain>
    </source>
</reference>
<accession>A0ABV1BC42</accession>
<dbReference type="Proteomes" id="UP001473063">
    <property type="component" value="Unassembled WGS sequence"/>
</dbReference>
<dbReference type="InterPro" id="IPR052188">
    <property type="entry name" value="Ni-pincer_cofactor_biosynth"/>
</dbReference>
<dbReference type="RefSeq" id="WP_349056177.1">
    <property type="nucleotide sequence ID" value="NZ_JBBMEJ010000003.1"/>
</dbReference>
<dbReference type="SUPFAM" id="SSF52402">
    <property type="entry name" value="Adenine nucleotide alpha hydrolases-like"/>
    <property type="match status" value="1"/>
</dbReference>
<organism evidence="1 2">
    <name type="scientific">Blautia aquisgranensis</name>
    <dbReference type="NCBI Taxonomy" id="3133153"/>
    <lineage>
        <taxon>Bacteria</taxon>
        <taxon>Bacillati</taxon>
        <taxon>Bacillota</taxon>
        <taxon>Clostridia</taxon>
        <taxon>Lachnospirales</taxon>
        <taxon>Lachnospiraceae</taxon>
        <taxon>Blautia</taxon>
    </lineage>
</organism>
<dbReference type="PANTHER" id="PTHR43169">
    <property type="entry name" value="EXSB FAMILY PROTEIN"/>
    <property type="match status" value="1"/>
</dbReference>
<gene>
    <name evidence="1" type="primary">larE</name>
    <name evidence="1" type="ORF">WMO28_04445</name>
</gene>
<keyword evidence="1" id="KW-0808">Transferase</keyword>
<dbReference type="GO" id="GO:0016740">
    <property type="term" value="F:transferase activity"/>
    <property type="evidence" value="ECO:0007669"/>
    <property type="project" value="UniProtKB-KW"/>
</dbReference>
<dbReference type="EMBL" id="JBBMEJ010000003">
    <property type="protein sequence ID" value="MEQ2370203.1"/>
    <property type="molecule type" value="Genomic_DNA"/>
</dbReference>
<dbReference type="InterPro" id="IPR005232">
    <property type="entry name" value="LarE"/>
</dbReference>
<dbReference type="NCBIfam" id="TIGR00268">
    <property type="entry name" value="ATP-dependent sacrificial sulfur transferase LarE"/>
    <property type="match status" value="1"/>
</dbReference>
<dbReference type="InterPro" id="IPR014729">
    <property type="entry name" value="Rossmann-like_a/b/a_fold"/>
</dbReference>
<dbReference type="CDD" id="cd01990">
    <property type="entry name" value="LarE-like"/>
    <property type="match status" value="1"/>
</dbReference>
<dbReference type="PANTHER" id="PTHR43169:SF2">
    <property type="entry name" value="NAD_GMP SYNTHASE DOMAIN-CONTAINING PROTEIN"/>
    <property type="match status" value="1"/>
</dbReference>
<dbReference type="PIRSF" id="PIRSF006661">
    <property type="entry name" value="PP-lp_UCP006661"/>
    <property type="match status" value="1"/>
</dbReference>
<proteinExistence type="predicted"/>
<protein>
    <submittedName>
        <fullName evidence="1">ATP-dependent sacrificial sulfur transferase LarE</fullName>
    </submittedName>
</protein>
<name>A0ABV1BC42_9FIRM</name>
<sequence>MPVTDRITLQKKYQKLQEILRSLGSVAVAFSGGVDSTFLLKAAQETLGDKAIAITACPCSFTERELKETEDFCRENNIPQEVCRINEFEIPGFRQNPPDRCYICKKGIFTKLWEAAKEKNINMIVEGSNMDDLGDYRPGRRAIVELGVRSPLQEAGLYKDEIRELSKDMNLPTWNKPSFACLASRFVYGETITEEKLRMVDQAEQFLMELGFHQFRVRIHGTMARIEVPSEDILKIADNEAREKITEKFRSLGFSYVTLDLQGFRSGSMNEVLGK</sequence>
<comment type="caution">
    <text evidence="1">The sequence shown here is derived from an EMBL/GenBank/DDBJ whole genome shotgun (WGS) entry which is preliminary data.</text>
</comment>
<evidence type="ECO:0000313" key="1">
    <source>
        <dbReference type="EMBL" id="MEQ2370203.1"/>
    </source>
</evidence>